<dbReference type="PANTHER" id="PTHR23146">
    <property type="entry name" value="LEO1 PROTEIN"/>
    <property type="match status" value="1"/>
</dbReference>
<accession>A0A3S5BM49</accession>
<dbReference type="Pfam" id="PF04004">
    <property type="entry name" value="Leo1"/>
    <property type="match status" value="1"/>
</dbReference>
<dbReference type="GO" id="GO:0006368">
    <property type="term" value="P:transcription elongation by RNA polymerase II"/>
    <property type="evidence" value="ECO:0007669"/>
    <property type="project" value="InterPro"/>
</dbReference>
<reference evidence="1" key="1">
    <citation type="submission" date="2018-11" db="EMBL/GenBank/DDBJ databases">
        <authorList>
            <consortium name="Pathogen Informatics"/>
        </authorList>
    </citation>
    <scope>NUCLEOTIDE SEQUENCE</scope>
</reference>
<keyword evidence="2" id="KW-1185">Reference proteome</keyword>
<dbReference type="GO" id="GO:0016593">
    <property type="term" value="C:Cdc73/Paf1 complex"/>
    <property type="evidence" value="ECO:0007669"/>
    <property type="project" value="InterPro"/>
</dbReference>
<dbReference type="PANTHER" id="PTHR23146:SF0">
    <property type="entry name" value="RNA POLYMERASE-ASSOCIATED PROTEIN LEO1"/>
    <property type="match status" value="1"/>
</dbReference>
<dbReference type="EMBL" id="CAAALY010107769">
    <property type="protein sequence ID" value="VEL29929.1"/>
    <property type="molecule type" value="Genomic_DNA"/>
</dbReference>
<evidence type="ECO:0000313" key="2">
    <source>
        <dbReference type="Proteomes" id="UP000784294"/>
    </source>
</evidence>
<protein>
    <submittedName>
        <fullName evidence="1">Uncharacterized protein</fullName>
    </submittedName>
</protein>
<sequence length="79" mass="8912">MSLHLGSEVFDIHKVDIQSDFNHLFIREGSGLQGQAVFKTKLTFRQITMSLADKTDKSQKVALRIPCCHQMLGSVIPLR</sequence>
<dbReference type="GO" id="GO:0032968">
    <property type="term" value="P:positive regulation of transcription elongation by RNA polymerase II"/>
    <property type="evidence" value="ECO:0007669"/>
    <property type="project" value="TreeGrafter"/>
</dbReference>
<proteinExistence type="predicted"/>
<dbReference type="Proteomes" id="UP000784294">
    <property type="component" value="Unassembled WGS sequence"/>
</dbReference>
<name>A0A3S5BM49_9PLAT</name>
<dbReference type="OrthoDB" id="20844at2759"/>
<dbReference type="GO" id="GO:1990269">
    <property type="term" value="F:RNA polymerase II C-terminal domain phosphoserine binding"/>
    <property type="evidence" value="ECO:0007669"/>
    <property type="project" value="TreeGrafter"/>
</dbReference>
<gene>
    <name evidence="1" type="ORF">PXEA_LOCUS23369</name>
</gene>
<organism evidence="1 2">
    <name type="scientific">Protopolystoma xenopodis</name>
    <dbReference type="NCBI Taxonomy" id="117903"/>
    <lineage>
        <taxon>Eukaryota</taxon>
        <taxon>Metazoa</taxon>
        <taxon>Spiralia</taxon>
        <taxon>Lophotrochozoa</taxon>
        <taxon>Platyhelminthes</taxon>
        <taxon>Monogenea</taxon>
        <taxon>Polyopisthocotylea</taxon>
        <taxon>Polystomatidea</taxon>
        <taxon>Polystomatidae</taxon>
        <taxon>Protopolystoma</taxon>
    </lineage>
</organism>
<evidence type="ECO:0000313" key="1">
    <source>
        <dbReference type="EMBL" id="VEL29929.1"/>
    </source>
</evidence>
<comment type="caution">
    <text evidence="1">The sequence shown here is derived from an EMBL/GenBank/DDBJ whole genome shotgun (WGS) entry which is preliminary data.</text>
</comment>
<dbReference type="InterPro" id="IPR007149">
    <property type="entry name" value="Leo1"/>
</dbReference>
<dbReference type="AlphaFoldDB" id="A0A3S5BM49"/>